<reference evidence="1 2" key="1">
    <citation type="journal article" date="2013" name="PLoS ONE">
        <title>Comparative Genomic Characterization of Three Streptococcus parauberis Strains in Fish Pathogen, as Assessed by Wide-Genome Analyses.</title>
        <authorList>
            <person name="Nho S.W."/>
            <person name="Hikima J."/>
            <person name="Park S.B."/>
            <person name="Jang H.B."/>
            <person name="Cha I.S."/>
            <person name="Yasuike M."/>
            <person name="Nakamura Y."/>
            <person name="Fujiwara A."/>
            <person name="Sano M."/>
            <person name="Kanai K."/>
            <person name="Kondo H."/>
            <person name="Hirono I."/>
            <person name="Takeyama H."/>
            <person name="Aoki T."/>
            <person name="Jung T.S."/>
        </authorList>
    </citation>
    <scope>NUCLEOTIDE SEQUENCE [LARGE SCALE GENOMIC DNA]</scope>
    <source>
        <strain evidence="1 2">KRS-02083</strain>
    </source>
</reference>
<evidence type="ECO:0000313" key="2">
    <source>
        <dbReference type="Proteomes" id="UP000011769"/>
    </source>
</evidence>
<evidence type="ECO:0000313" key="1">
    <source>
        <dbReference type="EMBL" id="EMG24741.1"/>
    </source>
</evidence>
<protein>
    <submittedName>
        <fullName evidence="1">Oligopeptide transport ATP-binding protein</fullName>
    </submittedName>
</protein>
<dbReference type="EMBL" id="ALYM01000007">
    <property type="protein sequence ID" value="EMG24741.1"/>
    <property type="molecule type" value="Genomic_DNA"/>
</dbReference>
<organism evidence="1 2">
    <name type="scientific">Streptococcus parauberis KRS-02083</name>
    <dbReference type="NCBI Taxonomy" id="1207545"/>
    <lineage>
        <taxon>Bacteria</taxon>
        <taxon>Bacillati</taxon>
        <taxon>Bacillota</taxon>
        <taxon>Bacilli</taxon>
        <taxon>Lactobacillales</taxon>
        <taxon>Streptococcaceae</taxon>
        <taxon>Streptococcus</taxon>
    </lineage>
</organism>
<sequence length="65" mass="8119">MEAFRELKRESPCHLLIEVDLIINSMYMDDEDHRKHPQPFHTQQLRQHTLLQRWLQYLQQRPNHE</sequence>
<keyword evidence="2" id="KW-1185">Reference proteome</keyword>
<keyword evidence="1" id="KW-0547">Nucleotide-binding</keyword>
<accession>A0ABN0IPI5</accession>
<dbReference type="Proteomes" id="UP000011769">
    <property type="component" value="Unassembled WGS sequence"/>
</dbReference>
<dbReference type="GO" id="GO:0005524">
    <property type="term" value="F:ATP binding"/>
    <property type="evidence" value="ECO:0007669"/>
    <property type="project" value="UniProtKB-KW"/>
</dbReference>
<proteinExistence type="predicted"/>
<keyword evidence="1" id="KW-0067">ATP-binding</keyword>
<comment type="caution">
    <text evidence="1">The sequence shown here is derived from an EMBL/GenBank/DDBJ whole genome shotgun (WGS) entry which is preliminary data.</text>
</comment>
<name>A0ABN0IPI5_9STRE</name>
<gene>
    <name evidence="1" type="ORF">SPJ1_1835</name>
</gene>